<dbReference type="Gene3D" id="3.40.50.2020">
    <property type="match status" value="1"/>
</dbReference>
<dbReference type="STRING" id="1227484.C471_14530"/>
<protein>
    <submittedName>
        <fullName evidence="1">Phosphoribosyltransferase</fullName>
    </submittedName>
</protein>
<dbReference type="OrthoDB" id="56536at2157"/>
<keyword evidence="2" id="KW-1185">Reference proteome</keyword>
<reference evidence="1 2" key="1">
    <citation type="journal article" date="2014" name="PLoS Genet.">
        <title>Phylogenetically driven sequencing of extremely halophilic archaea reveals strategies for static and dynamic osmo-response.</title>
        <authorList>
            <person name="Becker E.A."/>
            <person name="Seitzer P.M."/>
            <person name="Tritt A."/>
            <person name="Larsen D."/>
            <person name="Krusor M."/>
            <person name="Yao A.I."/>
            <person name="Wu D."/>
            <person name="Madern D."/>
            <person name="Eisen J.A."/>
            <person name="Darling A.E."/>
            <person name="Facciotti M.T."/>
        </authorList>
    </citation>
    <scope>NUCLEOTIDE SEQUENCE [LARGE SCALE GENOMIC DNA]</scope>
    <source>
        <strain evidence="1 2">DSM 1137</strain>
    </source>
</reference>
<dbReference type="EMBL" id="AOJE01000069">
    <property type="protein sequence ID" value="ELZ36543.1"/>
    <property type="molecule type" value="Genomic_DNA"/>
</dbReference>
<dbReference type="Proteomes" id="UP000011514">
    <property type="component" value="Unassembled WGS sequence"/>
</dbReference>
<keyword evidence="1" id="KW-0328">Glycosyltransferase</keyword>
<dbReference type="InterPro" id="IPR000836">
    <property type="entry name" value="PRTase_dom"/>
</dbReference>
<dbReference type="SUPFAM" id="SSF53271">
    <property type="entry name" value="PRTase-like"/>
    <property type="match status" value="1"/>
</dbReference>
<comment type="caution">
    <text evidence="1">The sequence shown here is derived from an EMBL/GenBank/DDBJ whole genome shotgun (WGS) entry which is preliminary data.</text>
</comment>
<sequence length="203" mass="21605">MYEDRVTAGRRLGEELAGQYIRPDVVFAIPAGGINVARPICERFDAELGLMVPEPIRTSATDDLPVAAVTDTGVTWVDERAVEAFDVDDEAFAAEKQRAFRDARTKREQYEAEVGDPSPSGTVAIVGDGVIDGMRMNACVSAVSQVDDASAVAAAPIGTTDAAAALRAECDEVVFNRTVSGSEVLGRYYEAFGGRTDLPDSQP</sequence>
<dbReference type="AlphaFoldDB" id="M0DP12"/>
<proteinExistence type="predicted"/>
<dbReference type="GO" id="GO:0016757">
    <property type="term" value="F:glycosyltransferase activity"/>
    <property type="evidence" value="ECO:0007669"/>
    <property type="project" value="UniProtKB-KW"/>
</dbReference>
<evidence type="ECO:0000313" key="2">
    <source>
        <dbReference type="Proteomes" id="UP000011514"/>
    </source>
</evidence>
<dbReference type="PATRIC" id="fig|1227484.4.peg.2859"/>
<accession>M0DP12</accession>
<dbReference type="Gene3D" id="3.30.1310.20">
    <property type="entry name" value="PRTase-like"/>
    <property type="match status" value="1"/>
</dbReference>
<organism evidence="1 2">
    <name type="scientific">Halorubrum saccharovorum DSM 1137</name>
    <dbReference type="NCBI Taxonomy" id="1227484"/>
    <lineage>
        <taxon>Archaea</taxon>
        <taxon>Methanobacteriati</taxon>
        <taxon>Methanobacteriota</taxon>
        <taxon>Stenosarchaea group</taxon>
        <taxon>Halobacteria</taxon>
        <taxon>Halobacteriales</taxon>
        <taxon>Haloferacaceae</taxon>
        <taxon>Halorubrum</taxon>
    </lineage>
</organism>
<name>M0DP12_9EURY</name>
<dbReference type="InterPro" id="IPR029057">
    <property type="entry name" value="PRTase-like"/>
</dbReference>
<dbReference type="RefSeq" id="WP_004050192.1">
    <property type="nucleotide sequence ID" value="NZ_AOJE01000069.1"/>
</dbReference>
<dbReference type="CDD" id="cd06223">
    <property type="entry name" value="PRTases_typeI"/>
    <property type="match status" value="1"/>
</dbReference>
<dbReference type="eggNOG" id="arCOG00041">
    <property type="taxonomic scope" value="Archaea"/>
</dbReference>
<keyword evidence="1" id="KW-0808">Transferase</keyword>
<gene>
    <name evidence="1" type="ORF">C471_14530</name>
</gene>
<evidence type="ECO:0000313" key="1">
    <source>
        <dbReference type="EMBL" id="ELZ36543.1"/>
    </source>
</evidence>